<proteinExistence type="predicted"/>
<protein>
    <submittedName>
        <fullName evidence="1">Uncharacterized protein</fullName>
    </submittedName>
</protein>
<dbReference type="EMBL" id="MK500591">
    <property type="protein sequence ID" value="QBK93223.1"/>
    <property type="molecule type" value="Genomic_DNA"/>
</dbReference>
<organism evidence="1">
    <name type="scientific">Pithovirus LCPAC403</name>
    <dbReference type="NCBI Taxonomy" id="2506596"/>
    <lineage>
        <taxon>Viruses</taxon>
        <taxon>Pithoviruses</taxon>
    </lineage>
</organism>
<sequence>MEEEAKELANFVENFFNSDFKASEEELNKFNDILFSMIDDVNNNIMKPEHFYSFLDSFLDAGHITSDKKDELLTGLTLHNYMVGLFFKFESSDKLIGVELTSLDKILNIFTRQPDTTGEAKKFFELMLKNGHISSGKCEELIAKV</sequence>
<gene>
    <name evidence="1" type="ORF">LCPAC403_03570</name>
</gene>
<name>A0A481ZBC0_9VIRU</name>
<accession>A0A481ZBC0</accession>
<evidence type="ECO:0000313" key="1">
    <source>
        <dbReference type="EMBL" id="QBK93223.1"/>
    </source>
</evidence>
<reference evidence="1" key="1">
    <citation type="journal article" date="2019" name="MBio">
        <title>Virus Genomes from Deep Sea Sediments Expand the Ocean Megavirome and Support Independent Origins of Viral Gigantism.</title>
        <authorList>
            <person name="Backstrom D."/>
            <person name="Yutin N."/>
            <person name="Jorgensen S.L."/>
            <person name="Dharamshi J."/>
            <person name="Homa F."/>
            <person name="Zaremba-Niedwiedzka K."/>
            <person name="Spang A."/>
            <person name="Wolf Y.I."/>
            <person name="Koonin E.V."/>
            <person name="Ettema T.J."/>
        </authorList>
    </citation>
    <scope>NUCLEOTIDE SEQUENCE</scope>
</reference>